<organism evidence="1 2">
    <name type="scientific">Armillaria novae-zelandiae</name>
    <dbReference type="NCBI Taxonomy" id="153914"/>
    <lineage>
        <taxon>Eukaryota</taxon>
        <taxon>Fungi</taxon>
        <taxon>Dikarya</taxon>
        <taxon>Basidiomycota</taxon>
        <taxon>Agaricomycotina</taxon>
        <taxon>Agaricomycetes</taxon>
        <taxon>Agaricomycetidae</taxon>
        <taxon>Agaricales</taxon>
        <taxon>Marasmiineae</taxon>
        <taxon>Physalacriaceae</taxon>
        <taxon>Armillaria</taxon>
    </lineage>
</organism>
<evidence type="ECO:0000313" key="2">
    <source>
        <dbReference type="Proteomes" id="UP001175227"/>
    </source>
</evidence>
<evidence type="ECO:0000313" key="1">
    <source>
        <dbReference type="EMBL" id="KAK0484678.1"/>
    </source>
</evidence>
<name>A0AA39UF68_9AGAR</name>
<dbReference type="Proteomes" id="UP001175227">
    <property type="component" value="Unassembled WGS sequence"/>
</dbReference>
<proteinExistence type="predicted"/>
<gene>
    <name evidence="1" type="ORF">IW261DRAFT_1416606</name>
</gene>
<reference evidence="1" key="1">
    <citation type="submission" date="2023-06" db="EMBL/GenBank/DDBJ databases">
        <authorList>
            <consortium name="Lawrence Berkeley National Laboratory"/>
            <person name="Ahrendt S."/>
            <person name="Sahu N."/>
            <person name="Indic B."/>
            <person name="Wong-Bajracharya J."/>
            <person name="Merenyi Z."/>
            <person name="Ke H.-M."/>
            <person name="Monk M."/>
            <person name="Kocsube S."/>
            <person name="Drula E."/>
            <person name="Lipzen A."/>
            <person name="Balint B."/>
            <person name="Henrissat B."/>
            <person name="Andreopoulos B."/>
            <person name="Martin F.M."/>
            <person name="Harder C.B."/>
            <person name="Rigling D."/>
            <person name="Ford K.L."/>
            <person name="Foster G.D."/>
            <person name="Pangilinan J."/>
            <person name="Papanicolaou A."/>
            <person name="Barry K."/>
            <person name="LaButti K."/>
            <person name="Viragh M."/>
            <person name="Koriabine M."/>
            <person name="Yan M."/>
            <person name="Riley R."/>
            <person name="Champramary S."/>
            <person name="Plett K.L."/>
            <person name="Tsai I.J."/>
            <person name="Slot J."/>
            <person name="Sipos G."/>
            <person name="Plett J."/>
            <person name="Nagy L.G."/>
            <person name="Grigoriev I.V."/>
        </authorList>
    </citation>
    <scope>NUCLEOTIDE SEQUENCE</scope>
    <source>
        <strain evidence="1">ICMP 16352</strain>
    </source>
</reference>
<sequence length="221" mass="25516">MSKELDDTTFFTSIKKQIVNKFHRSTLEYVASGVSCLGIEDEDEIQVLPSRKKNKRAQGIWKIPTGMPKAKKLKLTKPVIIEKLLKWVGKYEATISVSYHKIANVCHLQRGMQLPPILQTYWFWDSSTVPPTCLQLATYTLIVVFRKKLFDNVWKTFLLVTPEIIDGHFAKCPAWQEKDVDIVLPLSRTVIMDPKYQTCLQDNQMDVNNFENSPSFSFKID</sequence>
<dbReference type="EMBL" id="JAUEPR010000005">
    <property type="protein sequence ID" value="KAK0484678.1"/>
    <property type="molecule type" value="Genomic_DNA"/>
</dbReference>
<protein>
    <submittedName>
        <fullName evidence="1">Uncharacterized protein</fullName>
    </submittedName>
</protein>
<dbReference type="AlphaFoldDB" id="A0AA39UF68"/>
<comment type="caution">
    <text evidence="1">The sequence shown here is derived from an EMBL/GenBank/DDBJ whole genome shotgun (WGS) entry which is preliminary data.</text>
</comment>
<keyword evidence="2" id="KW-1185">Reference proteome</keyword>
<accession>A0AA39UF68</accession>